<feature type="signal peptide" evidence="1">
    <location>
        <begin position="1"/>
        <end position="23"/>
    </location>
</feature>
<reference evidence="2 3" key="1">
    <citation type="submission" date="2020-08" db="EMBL/GenBank/DDBJ databases">
        <title>Genomic Encyclopedia of Type Strains, Phase IV (KMG-IV): sequencing the most valuable type-strain genomes for metagenomic binning, comparative biology and taxonomic classification.</title>
        <authorList>
            <person name="Goeker M."/>
        </authorList>
    </citation>
    <scope>NUCLEOTIDE SEQUENCE [LARGE SCALE GENOMIC DNA]</scope>
    <source>
        <strain evidence="2 3">DSM 26438</strain>
    </source>
</reference>
<gene>
    <name evidence="2" type="ORF">GGQ73_002930</name>
</gene>
<organism evidence="2 3">
    <name type="scientific">Rhizobium skierniewicense</name>
    <dbReference type="NCBI Taxonomy" id="984260"/>
    <lineage>
        <taxon>Bacteria</taxon>
        <taxon>Pseudomonadati</taxon>
        <taxon>Pseudomonadota</taxon>
        <taxon>Alphaproteobacteria</taxon>
        <taxon>Hyphomicrobiales</taxon>
        <taxon>Rhizobiaceae</taxon>
        <taxon>Rhizobium/Agrobacterium group</taxon>
        <taxon>Rhizobium</taxon>
    </lineage>
</organism>
<keyword evidence="1" id="KW-0732">Signal</keyword>
<dbReference type="Proteomes" id="UP000565286">
    <property type="component" value="Unassembled WGS sequence"/>
</dbReference>
<dbReference type="EMBL" id="JACIDV010000008">
    <property type="protein sequence ID" value="MBB3946966.1"/>
    <property type="molecule type" value="Genomic_DNA"/>
</dbReference>
<sequence>MKKHLPSVLGGIAAGLSSSFAGAFDAPFWVLCIAAGCGAFAGTYLGQKLAG</sequence>
<evidence type="ECO:0000256" key="1">
    <source>
        <dbReference type="SAM" id="SignalP"/>
    </source>
</evidence>
<dbReference type="AlphaFoldDB" id="A0A7W6CGX8"/>
<protein>
    <submittedName>
        <fullName evidence="2">Uncharacterized protein</fullName>
    </submittedName>
</protein>
<accession>A0A7W6CGX8</accession>
<evidence type="ECO:0000313" key="2">
    <source>
        <dbReference type="EMBL" id="MBB3946966.1"/>
    </source>
</evidence>
<proteinExistence type="predicted"/>
<keyword evidence="3" id="KW-1185">Reference proteome</keyword>
<feature type="chain" id="PRO_5030983291" evidence="1">
    <location>
        <begin position="24"/>
        <end position="51"/>
    </location>
</feature>
<comment type="caution">
    <text evidence="2">The sequence shown here is derived from an EMBL/GenBank/DDBJ whole genome shotgun (WGS) entry which is preliminary data.</text>
</comment>
<name>A0A7W6CGX8_9HYPH</name>
<evidence type="ECO:0000313" key="3">
    <source>
        <dbReference type="Proteomes" id="UP000565286"/>
    </source>
</evidence>